<feature type="compositionally biased region" description="Acidic residues" evidence="1">
    <location>
        <begin position="139"/>
        <end position="148"/>
    </location>
</feature>
<organism evidence="3 4">
    <name type="scientific">Puccinia striiformis</name>
    <dbReference type="NCBI Taxonomy" id="27350"/>
    <lineage>
        <taxon>Eukaryota</taxon>
        <taxon>Fungi</taxon>
        <taxon>Dikarya</taxon>
        <taxon>Basidiomycota</taxon>
        <taxon>Pucciniomycotina</taxon>
        <taxon>Pucciniomycetes</taxon>
        <taxon>Pucciniales</taxon>
        <taxon>Pucciniaceae</taxon>
        <taxon>Puccinia</taxon>
    </lineage>
</organism>
<comment type="caution">
    <text evidence="3">The sequence shown here is derived from an EMBL/GenBank/DDBJ whole genome shotgun (WGS) entry which is preliminary data.</text>
</comment>
<evidence type="ECO:0000256" key="1">
    <source>
        <dbReference type="SAM" id="MobiDB-lite"/>
    </source>
</evidence>
<feature type="domain" description="DUF6589" evidence="2">
    <location>
        <begin position="2"/>
        <end position="214"/>
    </location>
</feature>
<proteinExistence type="predicted"/>
<evidence type="ECO:0000313" key="4">
    <source>
        <dbReference type="Proteomes" id="UP000239156"/>
    </source>
</evidence>
<dbReference type="VEuPathDB" id="FungiDB:PSTT_01570"/>
<dbReference type="InterPro" id="IPR046496">
    <property type="entry name" value="DUF6589"/>
</dbReference>
<name>A0A2S4W2Q1_9BASI</name>
<accession>A0A2S4W2Q1</accession>
<evidence type="ECO:0000259" key="2">
    <source>
        <dbReference type="Pfam" id="PF20231"/>
    </source>
</evidence>
<gene>
    <name evidence="3" type="ORF">PSTT_01570</name>
</gene>
<keyword evidence="4" id="KW-1185">Reference proteome</keyword>
<dbReference type="Proteomes" id="UP000239156">
    <property type="component" value="Unassembled WGS sequence"/>
</dbReference>
<dbReference type="AlphaFoldDB" id="A0A2S4W2Q1"/>
<dbReference type="Pfam" id="PF20231">
    <property type="entry name" value="DUF6589"/>
    <property type="match status" value="1"/>
</dbReference>
<reference evidence="3" key="1">
    <citation type="submission" date="2017-12" db="EMBL/GenBank/DDBJ databases">
        <title>Gene loss provides genomic basis for host adaptation in cereal stripe rust fungi.</title>
        <authorList>
            <person name="Xia C."/>
        </authorList>
    </citation>
    <scope>NUCLEOTIDE SEQUENCE [LARGE SCALE GENOMIC DNA]</scope>
    <source>
        <strain evidence="3">93-210</strain>
    </source>
</reference>
<dbReference type="EMBL" id="PKSL01000009">
    <property type="protein sequence ID" value="POW16051.1"/>
    <property type="molecule type" value="Genomic_DNA"/>
</dbReference>
<sequence>MNLESLRKQRKPSGHLETSLASCFTLLGASHILWNVAQAIYLMHYSNPQDSNNLGAWQTLSSLGVPAENLQQRRTLADDHKPHKIPRGLDFILPLTLMGYSHALLPDKKVTLPSQKLKDVVDECYTRFFSPAAFDALDDDSDDSDASEDSQSSTGKTPATLDPQKTLRNQPPRVLALKNLLLRLRDFASIVECDRAMRAGDIGRVINMWNRWAF</sequence>
<protein>
    <recommendedName>
        <fullName evidence="2">DUF6589 domain-containing protein</fullName>
    </recommendedName>
</protein>
<evidence type="ECO:0000313" key="3">
    <source>
        <dbReference type="EMBL" id="POW16051.1"/>
    </source>
</evidence>
<feature type="region of interest" description="Disordered" evidence="1">
    <location>
        <begin position="139"/>
        <end position="168"/>
    </location>
</feature>